<reference evidence="6 7" key="1">
    <citation type="journal article" date="2020" name="G3 (Bethesda)">
        <title>Improved Reference Genome for Cyclotella cryptica CCMP332, a Model for Cell Wall Morphogenesis, Salinity Adaptation, and Lipid Production in Diatoms (Bacillariophyta).</title>
        <authorList>
            <person name="Roberts W.R."/>
            <person name="Downey K.M."/>
            <person name="Ruck E.C."/>
            <person name="Traller J.C."/>
            <person name="Alverson A.J."/>
        </authorList>
    </citation>
    <scope>NUCLEOTIDE SEQUENCE [LARGE SCALE GENOMIC DNA]</scope>
    <source>
        <strain evidence="6 7">CCMP332</strain>
    </source>
</reference>
<dbReference type="Gene3D" id="1.10.530.10">
    <property type="match status" value="1"/>
</dbReference>
<dbReference type="Gene3D" id="3.20.20.80">
    <property type="entry name" value="Glycosidases"/>
    <property type="match status" value="1"/>
</dbReference>
<dbReference type="SUPFAM" id="SSF51445">
    <property type="entry name" value="(Trans)glycosidases"/>
    <property type="match status" value="1"/>
</dbReference>
<sequence>MIPEVEELCCLQNAVVANRRQYPEAGRLKCYTDHVSFYLLSSVNSVQCLNKGGALARCGMVGDRNYDVPKNGVGTPLPNQVQATYDQGSLIDFDVVITAHHKGHFTYKACPINPGEVASQDCFDQYPLTFVKDNLYGAVPDPNYPDRAYLPPSTFPGSQTDATDSVTGLKYSHKYRLPPGLSGSNVLIQWHWVTGNSGCFHEGYDEYPWPPGFENQYSKQPCPPLSDSGSGNEQFWNCCEVEILPNNSPTTTVATSTVLGSSTTTTIHPNSTSTTTTTIANTGATVSPGGKPVGTSCDENEDCDSGSCFESICECRDDDDCLPGHLCDMISHQSSDPFLCISGYKTVGESCKLPIECASGSCFDWICECRHDADCEDGFVCDKEEPPFLCVIAKIPSSMPTLSSQPSASSSIAKSNSPSSSPSLPPSISKQPSGAPSNDPTLEPSASLSLNPSSWPSVSAKPSASPSRDPTAYPTQFRSSSPSLSSYPSSLPSSSPSSDPSRPPNGPYEATVSAYYASWQWYDRNKLATPENIDFGKIDRVNFAFFQTNQNGDLWGTDSWADPQLLFGPYDWNPPAGASSYCSWDGPTTKNCAAHRFDQGLLNLAHAAGAEVWPSIGGWTLSDAFVAMAASETSRKRFAENCVALIEEYSFDGIDIDWEYPGFAEHSGTPDDRENFNLLLDEVRAALDLHSTNTGKHYGLTAALPCGPAHIANVDISHLNSVLDELHLMTYDFNGAWSELTGVAAPMYYQGWGPKDFSVDDCVRNWVEGGASKEKINIGLSFYGRSFAGAKGLQEKHSGSDISHWSADEGTPQYYNILERLPSMTSMRHEPTKTQFAYFPSGGLVSFDDERSICDKTEYVIENSLHGFLIWELSGDLLNDLSTPLLDAVNRKLNNRAVSCSGETSPTTTTTSTKSSSTTTTTTSRTVSSTSAAAPTKNPTPGPFHTLSPVSAPPLSSVAAAVEAVLEANRDGINNKLLLYQTPSMQWEPSTVYRYDDFLDGLRVMYNDGVANKYFYMGDDSPNGWKYGLVNIACFLAQSMKETIKYNACDENSWDLVNGVYPVSNACGQLGQSYQDYQCSPEEAHMECPVKNDMTIKATTNAKWYGAPAPLYCGPKGELGFTGYWSHLVECNRPWANPPTYCEDYPGQKAGGFVNTSPAPNSAGRTDVEGCCWWGRGVIQTTGVCNFGKLNYYLGARAAEEGRDSKYPNINFCEHPDAICANDDHKELKWIAGMFYWVESVQSYNIGGWDYITELKSFVDNGMSGNFFIDAVSGIVNRGCHNPPCATGDVDGKYERSTNFFKVLNQFQL</sequence>
<dbReference type="Gene3D" id="3.10.50.10">
    <property type="match status" value="1"/>
</dbReference>
<dbReference type="InterPro" id="IPR017853">
    <property type="entry name" value="GH"/>
</dbReference>
<dbReference type="GO" id="GO:0016798">
    <property type="term" value="F:hydrolase activity, acting on glycosyl bonds"/>
    <property type="evidence" value="ECO:0007669"/>
    <property type="project" value="UniProtKB-KW"/>
</dbReference>
<dbReference type="Proteomes" id="UP001516023">
    <property type="component" value="Unassembled WGS sequence"/>
</dbReference>
<evidence type="ECO:0000256" key="1">
    <source>
        <dbReference type="ARBA" id="ARBA00022801"/>
    </source>
</evidence>
<dbReference type="Pfam" id="PF03067">
    <property type="entry name" value="LPMO_10"/>
    <property type="match status" value="1"/>
</dbReference>
<evidence type="ECO:0000259" key="5">
    <source>
        <dbReference type="PROSITE" id="PS51910"/>
    </source>
</evidence>
<protein>
    <recommendedName>
        <fullName evidence="5">GH18 domain-containing protein</fullName>
    </recommendedName>
</protein>
<feature type="region of interest" description="Disordered" evidence="4">
    <location>
        <begin position="402"/>
        <end position="506"/>
    </location>
</feature>
<feature type="compositionally biased region" description="Low complexity" evidence="4">
    <location>
        <begin position="402"/>
        <end position="433"/>
    </location>
</feature>
<dbReference type="InterPro" id="IPR011583">
    <property type="entry name" value="Chitinase_II/V-like_cat"/>
</dbReference>
<evidence type="ECO:0000313" key="6">
    <source>
        <dbReference type="EMBL" id="KAL3788459.1"/>
    </source>
</evidence>
<feature type="compositionally biased region" description="Low complexity" evidence="4">
    <location>
        <begin position="452"/>
        <end position="467"/>
    </location>
</feature>
<feature type="region of interest" description="Disordered" evidence="4">
    <location>
        <begin position="898"/>
        <end position="949"/>
    </location>
</feature>
<gene>
    <name evidence="6" type="ORF">HJC23_011411</name>
</gene>
<keyword evidence="2 3" id="KW-0326">Glycosidase</keyword>
<keyword evidence="1 3" id="KW-0378">Hydrolase</keyword>
<dbReference type="PANTHER" id="PTHR21113:SF4">
    <property type="entry name" value="CHITIN-BINDING TYPE-4 DOMAIN-CONTAINING PROTEIN"/>
    <property type="match status" value="1"/>
</dbReference>
<organism evidence="6 7">
    <name type="scientific">Cyclotella cryptica</name>
    <dbReference type="NCBI Taxonomy" id="29204"/>
    <lineage>
        <taxon>Eukaryota</taxon>
        <taxon>Sar</taxon>
        <taxon>Stramenopiles</taxon>
        <taxon>Ochrophyta</taxon>
        <taxon>Bacillariophyta</taxon>
        <taxon>Coscinodiscophyceae</taxon>
        <taxon>Thalassiosirophycidae</taxon>
        <taxon>Stephanodiscales</taxon>
        <taxon>Stephanodiscaceae</taxon>
        <taxon>Cyclotella</taxon>
    </lineage>
</organism>
<dbReference type="SMART" id="SM00636">
    <property type="entry name" value="Glyco_18"/>
    <property type="match status" value="1"/>
</dbReference>
<evidence type="ECO:0000313" key="7">
    <source>
        <dbReference type="Proteomes" id="UP001516023"/>
    </source>
</evidence>
<evidence type="ECO:0000256" key="2">
    <source>
        <dbReference type="ARBA" id="ARBA00023295"/>
    </source>
</evidence>
<dbReference type="PROSITE" id="PS01095">
    <property type="entry name" value="GH18_1"/>
    <property type="match status" value="1"/>
</dbReference>
<dbReference type="PROSITE" id="PS51910">
    <property type="entry name" value="GH18_2"/>
    <property type="match status" value="1"/>
</dbReference>
<dbReference type="InterPro" id="IPR001579">
    <property type="entry name" value="Glyco_hydro_18_chit_AS"/>
</dbReference>
<feature type="compositionally biased region" description="Low complexity" evidence="4">
    <location>
        <begin position="479"/>
        <end position="500"/>
    </location>
</feature>
<dbReference type="InterPro" id="IPR004302">
    <property type="entry name" value="Cellulose/chitin-bd_N"/>
</dbReference>
<feature type="compositionally biased region" description="Polar residues" evidence="4">
    <location>
        <begin position="434"/>
        <end position="451"/>
    </location>
</feature>
<comment type="caution">
    <text evidence="6">The sequence shown here is derived from an EMBL/GenBank/DDBJ whole genome shotgun (WGS) entry which is preliminary data.</text>
</comment>
<accession>A0ABD3PLC9</accession>
<feature type="compositionally biased region" description="Low complexity" evidence="4">
    <location>
        <begin position="899"/>
        <end position="931"/>
    </location>
</feature>
<dbReference type="InterPro" id="IPR029070">
    <property type="entry name" value="Chitinase_insertion_sf"/>
</dbReference>
<evidence type="ECO:0000256" key="4">
    <source>
        <dbReference type="SAM" id="MobiDB-lite"/>
    </source>
</evidence>
<name>A0ABD3PLC9_9STRA</name>
<feature type="region of interest" description="Disordered" evidence="4">
    <location>
        <begin position="261"/>
        <end position="285"/>
    </location>
</feature>
<dbReference type="InterPro" id="IPR001223">
    <property type="entry name" value="Glyco_hydro18_cat"/>
</dbReference>
<evidence type="ECO:0000256" key="3">
    <source>
        <dbReference type="RuleBase" id="RU000489"/>
    </source>
</evidence>
<dbReference type="EMBL" id="JABMIG020000156">
    <property type="protein sequence ID" value="KAL3788459.1"/>
    <property type="molecule type" value="Genomic_DNA"/>
</dbReference>
<feature type="domain" description="GH18" evidence="5">
    <location>
        <begin position="510"/>
        <end position="896"/>
    </location>
</feature>
<proteinExistence type="predicted"/>
<dbReference type="PANTHER" id="PTHR21113">
    <property type="entry name" value="AGAP001705-PA"/>
    <property type="match status" value="1"/>
</dbReference>
<dbReference type="Pfam" id="PF00704">
    <property type="entry name" value="Glyco_hydro_18"/>
    <property type="match status" value="1"/>
</dbReference>
<keyword evidence="7" id="KW-1185">Reference proteome</keyword>